<name>A0AC61L4F5_9EURY</name>
<comment type="caution">
    <text evidence="1">The sequence shown here is derived from an EMBL/GenBank/DDBJ whole genome shotgun (WGS) entry which is preliminary data.</text>
</comment>
<proteinExistence type="predicted"/>
<evidence type="ECO:0000313" key="1">
    <source>
        <dbReference type="EMBL" id="PXF61069.1"/>
    </source>
</evidence>
<evidence type="ECO:0000313" key="2">
    <source>
        <dbReference type="Proteomes" id="UP000248329"/>
    </source>
</evidence>
<sequence length="103" mass="11350">MKVPCENVVWYVLPAIRSELAKELAKVISQKEISEILGITQAAVSQYVSNKRGSRIELPDDARVAIADLADDIARVGTGDPTLAICEICKKIREDEHCEICPK</sequence>
<dbReference type="EMBL" id="PQXF01000008">
    <property type="protein sequence ID" value="PXF61069.1"/>
    <property type="molecule type" value="Genomic_DNA"/>
</dbReference>
<reference evidence="1" key="1">
    <citation type="submission" date="2018-01" db="EMBL/GenBank/DDBJ databases">
        <authorList>
            <person name="Krukenberg V."/>
        </authorList>
    </citation>
    <scope>NUCLEOTIDE SEQUENCE</scope>
    <source>
        <strain evidence="1">E20ANME2</strain>
    </source>
</reference>
<protein>
    <submittedName>
        <fullName evidence="1">Transcriptional regulator</fullName>
    </submittedName>
</protein>
<dbReference type="Proteomes" id="UP000248329">
    <property type="component" value="Unassembled WGS sequence"/>
</dbReference>
<accession>A0AC61L4F5</accession>
<organism evidence="1 2">
    <name type="scientific">Candidatus Methanogaster sp</name>
    <dbReference type="NCBI Taxonomy" id="3386292"/>
    <lineage>
        <taxon>Archaea</taxon>
        <taxon>Methanobacteriati</taxon>
        <taxon>Methanobacteriota</taxon>
        <taxon>Stenosarchaea group</taxon>
        <taxon>Methanomicrobia</taxon>
        <taxon>Methanosarcinales</taxon>
        <taxon>ANME-2 cluster</taxon>
        <taxon>Candidatus Methanogasteraceae</taxon>
        <taxon>Candidatus Methanogaster</taxon>
    </lineage>
</organism>
<gene>
    <name evidence="1" type="ORF">C4B59_05780</name>
</gene>